<accession>A0A0A6P8F3</accession>
<name>A0A0A6P8F3_9GAMM</name>
<proteinExistence type="predicted"/>
<gene>
    <name evidence="1" type="ORF">PN36_06070</name>
</gene>
<dbReference type="AlphaFoldDB" id="A0A0A6P8F3"/>
<comment type="caution">
    <text evidence="1">The sequence shown here is derived from an EMBL/GenBank/DDBJ whole genome shotgun (WGS) entry which is preliminary data.</text>
</comment>
<organism evidence="1 2">
    <name type="scientific">Candidatus Thiomargarita nelsonii</name>
    <dbReference type="NCBI Taxonomy" id="1003181"/>
    <lineage>
        <taxon>Bacteria</taxon>
        <taxon>Pseudomonadati</taxon>
        <taxon>Pseudomonadota</taxon>
        <taxon>Gammaproteobacteria</taxon>
        <taxon>Thiotrichales</taxon>
        <taxon>Thiotrichaceae</taxon>
        <taxon>Thiomargarita</taxon>
    </lineage>
</organism>
<sequence length="63" mass="7427">MSYTVEDYLRETRQQVLNSLTLEEIVKERSQEEVVKVFTSPEVVKALPIEVIEEYLNKAKQKQ</sequence>
<reference evidence="1 2" key="1">
    <citation type="journal article" date="2016" name="Front. Microbiol.">
        <title>Single-Cell (Meta-)Genomics of a Dimorphic Candidatus Thiomargarita nelsonii Reveals Genomic Plasticity.</title>
        <authorList>
            <person name="Flood B.E."/>
            <person name="Fliss P."/>
            <person name="Jones D.S."/>
            <person name="Dick G.J."/>
            <person name="Jain S."/>
            <person name="Kaster A.K."/>
            <person name="Winkel M."/>
            <person name="Mussmann M."/>
            <person name="Bailey J."/>
        </authorList>
    </citation>
    <scope>NUCLEOTIDE SEQUENCE [LARGE SCALE GENOMIC DNA]</scope>
    <source>
        <strain evidence="1">Hydrate Ridge</strain>
    </source>
</reference>
<protein>
    <submittedName>
        <fullName evidence="1">Uncharacterized protein</fullName>
    </submittedName>
</protein>
<evidence type="ECO:0000313" key="2">
    <source>
        <dbReference type="Proteomes" id="UP000030428"/>
    </source>
</evidence>
<dbReference type="Proteomes" id="UP000030428">
    <property type="component" value="Unassembled WGS sequence"/>
</dbReference>
<dbReference type="EMBL" id="JSZA02000017">
    <property type="protein sequence ID" value="KHD06554.1"/>
    <property type="molecule type" value="Genomic_DNA"/>
</dbReference>
<keyword evidence="2" id="KW-1185">Reference proteome</keyword>
<evidence type="ECO:0000313" key="1">
    <source>
        <dbReference type="EMBL" id="KHD06554.1"/>
    </source>
</evidence>